<gene>
    <name evidence="1" type="ORF">OXD698_LOCUS34391</name>
</gene>
<name>A0A819TSJ8_9BILA</name>
<sequence>MITAEQNIRAHESQIRRTVQLKRLLPEYHTVLLKKLRPIHQKYKEIEENVKEQDQKLILLDDKNFISRIRRTSKIFETTVERQSTLNGTCAIASAFLTYLGPFTYGFRRLMLTVHWIKCIRDRGMTIVFDQISSIKGRIINWQLDPVKENLLQIIDEEKSFSGPEYHQMLFALM</sequence>
<comment type="caution">
    <text evidence="1">The sequence shown here is derived from an EMBL/GenBank/DDBJ whole genome shotgun (WGS) entry which is preliminary data.</text>
</comment>
<dbReference type="AlphaFoldDB" id="A0A819TSJ8"/>
<accession>A0A819TSJ8</accession>
<evidence type="ECO:0000313" key="2">
    <source>
        <dbReference type="Proteomes" id="UP000663844"/>
    </source>
</evidence>
<evidence type="ECO:0000313" key="1">
    <source>
        <dbReference type="EMBL" id="CAF4082367.1"/>
    </source>
</evidence>
<dbReference type="Gene3D" id="1.20.920.20">
    <property type="match status" value="1"/>
</dbReference>
<proteinExistence type="predicted"/>
<organism evidence="1 2">
    <name type="scientific">Adineta steineri</name>
    <dbReference type="NCBI Taxonomy" id="433720"/>
    <lineage>
        <taxon>Eukaryota</taxon>
        <taxon>Metazoa</taxon>
        <taxon>Spiralia</taxon>
        <taxon>Gnathifera</taxon>
        <taxon>Rotifera</taxon>
        <taxon>Eurotatoria</taxon>
        <taxon>Bdelloidea</taxon>
        <taxon>Adinetida</taxon>
        <taxon>Adinetidae</taxon>
        <taxon>Adineta</taxon>
    </lineage>
</organism>
<dbReference type="EMBL" id="CAJOAZ010004969">
    <property type="protein sequence ID" value="CAF4082367.1"/>
    <property type="molecule type" value="Genomic_DNA"/>
</dbReference>
<reference evidence="1" key="1">
    <citation type="submission" date="2021-02" db="EMBL/GenBank/DDBJ databases">
        <authorList>
            <person name="Nowell W R."/>
        </authorList>
    </citation>
    <scope>NUCLEOTIDE SEQUENCE</scope>
</reference>
<protein>
    <submittedName>
        <fullName evidence="1">Uncharacterized protein</fullName>
    </submittedName>
</protein>
<dbReference type="Proteomes" id="UP000663844">
    <property type="component" value="Unassembled WGS sequence"/>
</dbReference>
<feature type="non-terminal residue" evidence="1">
    <location>
        <position position="1"/>
    </location>
</feature>